<evidence type="ECO:0000313" key="4">
    <source>
        <dbReference type="Proteomes" id="UP000014184"/>
    </source>
</evidence>
<dbReference type="RefSeq" id="WP_011292709.1">
    <property type="nucleotide sequence ID" value="NZ_AOSG01000065.1"/>
</dbReference>
<evidence type="ECO:0008006" key="5">
    <source>
        <dbReference type="Google" id="ProtNLM"/>
    </source>
</evidence>
<evidence type="ECO:0000256" key="2">
    <source>
        <dbReference type="SAM" id="SignalP"/>
    </source>
</evidence>
<name>A0A9P2T8D9_THEFU</name>
<reference evidence="3 4" key="1">
    <citation type="journal article" date="2013" name="Genome Announc.">
        <title>Draft Genome Sequence of the Lignocellulose Decomposer Thermobifida fusca Strain TM51.</title>
        <authorList>
            <person name="Toth A."/>
            <person name="Barna T."/>
            <person name="Nagy I."/>
            <person name="Horvath B."/>
            <person name="Nagy I."/>
            <person name="Tancsics A."/>
            <person name="Kriszt B."/>
            <person name="Baka E."/>
            <person name="Fekete C."/>
            <person name="Kukolya J."/>
        </authorList>
    </citation>
    <scope>NUCLEOTIDE SEQUENCE [LARGE SCALE GENOMIC DNA]</scope>
    <source>
        <strain evidence="3 4">TM51</strain>
    </source>
</reference>
<evidence type="ECO:0000313" key="3">
    <source>
        <dbReference type="EMBL" id="EOR70631.1"/>
    </source>
</evidence>
<dbReference type="AlphaFoldDB" id="A0A9P2T8D9"/>
<dbReference type="PROSITE" id="PS51257">
    <property type="entry name" value="PROKAR_LIPOPROTEIN"/>
    <property type="match status" value="1"/>
</dbReference>
<feature type="chain" id="PRO_5040488816" description="Lipoprotein" evidence="2">
    <location>
        <begin position="18"/>
        <end position="167"/>
    </location>
</feature>
<feature type="region of interest" description="Disordered" evidence="1">
    <location>
        <begin position="24"/>
        <end position="45"/>
    </location>
</feature>
<keyword evidence="2" id="KW-0732">Signal</keyword>
<feature type="signal peptide" evidence="2">
    <location>
        <begin position="1"/>
        <end position="17"/>
    </location>
</feature>
<comment type="caution">
    <text evidence="3">The sequence shown here is derived from an EMBL/GenBank/DDBJ whole genome shotgun (WGS) entry which is preliminary data.</text>
</comment>
<sequence length="167" mass="17541">MKRTVLQATLAACVVLAATACGSDEGSGATDRGGQVEQSPTSTPEASAEAFHEFSGVHLPDGAENPEITVELDDRGSPVYWVSFGGPRAAADQLCEQVGNYLIQARGVSDEQAETLRIPESDLAAANEPVWGCSAVIQSTGADIEAVVLPMDDDTARVYLRAEAFRT</sequence>
<keyword evidence="4" id="KW-1185">Reference proteome</keyword>
<feature type="compositionally biased region" description="Polar residues" evidence="1">
    <location>
        <begin position="36"/>
        <end position="45"/>
    </location>
</feature>
<evidence type="ECO:0000256" key="1">
    <source>
        <dbReference type="SAM" id="MobiDB-lite"/>
    </source>
</evidence>
<accession>A0A9P2T8D9</accession>
<dbReference type="Proteomes" id="UP000014184">
    <property type="component" value="Unassembled WGS sequence"/>
</dbReference>
<gene>
    <name evidence="3" type="ORF">TM51_11738</name>
</gene>
<protein>
    <recommendedName>
        <fullName evidence="5">Lipoprotein</fullName>
    </recommendedName>
</protein>
<dbReference type="EMBL" id="AOSG01000065">
    <property type="protein sequence ID" value="EOR70631.1"/>
    <property type="molecule type" value="Genomic_DNA"/>
</dbReference>
<organism evidence="3 4">
    <name type="scientific">Thermobifida fusca TM51</name>
    <dbReference type="NCBI Taxonomy" id="1169414"/>
    <lineage>
        <taxon>Bacteria</taxon>
        <taxon>Bacillati</taxon>
        <taxon>Actinomycetota</taxon>
        <taxon>Actinomycetes</taxon>
        <taxon>Streptosporangiales</taxon>
        <taxon>Nocardiopsidaceae</taxon>
        <taxon>Thermobifida</taxon>
    </lineage>
</organism>
<proteinExistence type="predicted"/>